<keyword evidence="2" id="KW-0479">Metal-binding</keyword>
<dbReference type="Gene3D" id="3.30.50.10">
    <property type="entry name" value="Erythroid Transcription Factor GATA-1, subunit A"/>
    <property type="match status" value="1"/>
</dbReference>
<evidence type="ECO:0000256" key="2">
    <source>
        <dbReference type="ARBA" id="ARBA00022723"/>
    </source>
</evidence>
<comment type="subcellular location">
    <subcellularLocation>
        <location evidence="1">Nucleus</location>
    </subcellularLocation>
</comment>
<dbReference type="FunFam" id="3.30.50.10:FF:000006">
    <property type="entry name" value="Nuclear receptor subfamily 5 group A member"/>
    <property type="match status" value="1"/>
</dbReference>
<dbReference type="PROSITE" id="PS00031">
    <property type="entry name" value="NUCLEAR_REC_DBD_1"/>
    <property type="match status" value="1"/>
</dbReference>
<proteinExistence type="predicted"/>
<dbReference type="GO" id="GO:0005634">
    <property type="term" value="C:nucleus"/>
    <property type="evidence" value="ECO:0007669"/>
    <property type="project" value="UniProtKB-SubCell"/>
</dbReference>
<evidence type="ECO:0000256" key="6">
    <source>
        <dbReference type="ARBA" id="ARBA00023125"/>
    </source>
</evidence>
<dbReference type="PROSITE" id="PS51843">
    <property type="entry name" value="NR_LBD"/>
    <property type="match status" value="1"/>
</dbReference>
<dbReference type="Pfam" id="PF00105">
    <property type="entry name" value="zf-C4"/>
    <property type="match status" value="1"/>
</dbReference>
<dbReference type="SUPFAM" id="SSF57716">
    <property type="entry name" value="Glucocorticoid receptor-like (DNA-binding domain)"/>
    <property type="match status" value="1"/>
</dbReference>
<evidence type="ECO:0000256" key="1">
    <source>
        <dbReference type="ARBA" id="ARBA00004123"/>
    </source>
</evidence>
<organism evidence="12">
    <name type="scientific">Oikopleura dioica</name>
    <name type="common">Tunicate</name>
    <dbReference type="NCBI Taxonomy" id="34765"/>
    <lineage>
        <taxon>Eukaryota</taxon>
        <taxon>Metazoa</taxon>
        <taxon>Chordata</taxon>
        <taxon>Tunicata</taxon>
        <taxon>Appendicularia</taxon>
        <taxon>Copelata</taxon>
        <taxon>Oikopleuridae</taxon>
        <taxon>Oikopleura</taxon>
    </lineage>
</organism>
<evidence type="ECO:0000256" key="7">
    <source>
        <dbReference type="ARBA" id="ARBA00023163"/>
    </source>
</evidence>
<dbReference type="AlphaFoldDB" id="E4YSF9"/>
<dbReference type="InterPro" id="IPR000536">
    <property type="entry name" value="Nucl_hrmn_rcpt_lig-bd"/>
</dbReference>
<keyword evidence="5" id="KW-0805">Transcription regulation</keyword>
<reference evidence="12" key="1">
    <citation type="journal article" date="2010" name="Science">
        <title>Plasticity of animal genome architecture unmasked by rapid evolution of a pelagic tunicate.</title>
        <authorList>
            <person name="Denoeud F."/>
            <person name="Henriet S."/>
            <person name="Mungpakdee S."/>
            <person name="Aury J.M."/>
            <person name="Da Silva C."/>
            <person name="Brinkmann H."/>
            <person name="Mikhaleva J."/>
            <person name="Olsen L.C."/>
            <person name="Jubin C."/>
            <person name="Canestro C."/>
            <person name="Bouquet J.M."/>
            <person name="Danks G."/>
            <person name="Poulain J."/>
            <person name="Campsteijn C."/>
            <person name="Adamski M."/>
            <person name="Cross I."/>
            <person name="Yadetie F."/>
            <person name="Muffato M."/>
            <person name="Louis A."/>
            <person name="Butcher S."/>
            <person name="Tsagkogeorga G."/>
            <person name="Konrad A."/>
            <person name="Singh S."/>
            <person name="Jensen M.F."/>
            <person name="Cong E.H."/>
            <person name="Eikeseth-Otteraa H."/>
            <person name="Noel B."/>
            <person name="Anthouard V."/>
            <person name="Porcel B.M."/>
            <person name="Kachouri-Lafond R."/>
            <person name="Nishino A."/>
            <person name="Ugolini M."/>
            <person name="Chourrout P."/>
            <person name="Nishida H."/>
            <person name="Aasland R."/>
            <person name="Huzurbazar S."/>
            <person name="Westhof E."/>
            <person name="Delsuc F."/>
            <person name="Lehrach H."/>
            <person name="Reinhardt R."/>
            <person name="Weissenbach J."/>
            <person name="Roy S.W."/>
            <person name="Artiguenave F."/>
            <person name="Postlethwait J.H."/>
            <person name="Manak J.R."/>
            <person name="Thompson E.M."/>
            <person name="Jaillon O."/>
            <person name="Du Pasquier L."/>
            <person name="Boudinot P."/>
            <person name="Liberles D.A."/>
            <person name="Volff J.N."/>
            <person name="Philippe H."/>
            <person name="Lenhard B."/>
            <person name="Roest Crollius H."/>
            <person name="Wincker P."/>
            <person name="Chourrout D."/>
        </authorList>
    </citation>
    <scope>NUCLEOTIDE SEQUENCE [LARGE SCALE GENOMIC DNA]</scope>
</reference>
<feature type="domain" description="Nuclear receptor" evidence="10">
    <location>
        <begin position="74"/>
        <end position="149"/>
    </location>
</feature>
<keyword evidence="4" id="KW-0862">Zinc</keyword>
<name>E4YSF9_OIKDI</name>
<evidence type="ECO:0000256" key="5">
    <source>
        <dbReference type="ARBA" id="ARBA00023015"/>
    </source>
</evidence>
<dbReference type="Gene3D" id="1.10.565.10">
    <property type="entry name" value="Retinoid X Receptor"/>
    <property type="match status" value="1"/>
</dbReference>
<dbReference type="SUPFAM" id="SSF48508">
    <property type="entry name" value="Nuclear receptor ligand-binding domain"/>
    <property type="match status" value="1"/>
</dbReference>
<dbReference type="GO" id="GO:0043565">
    <property type="term" value="F:sequence-specific DNA binding"/>
    <property type="evidence" value="ECO:0007669"/>
    <property type="project" value="InterPro"/>
</dbReference>
<evidence type="ECO:0008006" key="13">
    <source>
        <dbReference type="Google" id="ProtNLM"/>
    </source>
</evidence>
<keyword evidence="3" id="KW-0863">Zinc-finger</keyword>
<dbReference type="CDD" id="cd07169">
    <property type="entry name" value="NR_DBD_GCNF_like"/>
    <property type="match status" value="1"/>
</dbReference>
<feature type="domain" description="NR LBD" evidence="11">
    <location>
        <begin position="247"/>
        <end position="471"/>
    </location>
</feature>
<sequence length="471" mass="53777">DLDKLPVKCCFICLAVVFSPKRGKLTQPRVNCLTPLSETFWRAPLDNKKRRTRRIRLRFGPVSHQSDVNSRNGEKQCRICGDRATGLHYGIISCEGCKGFFKRSICNRRVYRCTRDKMCMMSRKQRNRCQFCRLKKCLEAGMNRKAIREDGMPGGRNKSIGPIQMSAEEVHSVLDGSVYNENSITPQALPNPISMQLPTGPAHSSPPLNFAPPPPVALRIPDNPPVSVFQPQFMNFTTTPVPSPPEQKPDLIGEIIELEDLGNTDLLKAHKLSEKESLNTNELLFILAKTADELLKKQIDWAKALPFAPQISLKDHITLLMNTWAETMILYAFTDLKIYAHWKFPMKTSISSNECCKFTGQFAELRLSKNEVSIVKLINFLNHDITGLKDVSQIEMLNKKFWFLCQHWLCERNVQQGRFRDLIRAIPNMRVLAAKIKEINDAERLSIIFTQSILRIRNSGLEEIPEEIQNV</sequence>
<evidence type="ECO:0000256" key="9">
    <source>
        <dbReference type="ARBA" id="ARBA00023242"/>
    </source>
</evidence>
<protein>
    <recommendedName>
        <fullName evidence="13">Nuclear receptor domain-containing protein</fullName>
    </recommendedName>
</protein>
<dbReference type="InterPro" id="IPR013088">
    <property type="entry name" value="Znf_NHR/GATA"/>
</dbReference>
<gene>
    <name evidence="12" type="ORF">GSOID_T00032338001</name>
</gene>
<keyword evidence="6" id="KW-0238">DNA-binding</keyword>
<dbReference type="SMART" id="SM00399">
    <property type="entry name" value="ZnF_C4"/>
    <property type="match status" value="1"/>
</dbReference>
<evidence type="ECO:0000259" key="11">
    <source>
        <dbReference type="PROSITE" id="PS51843"/>
    </source>
</evidence>
<dbReference type="SMART" id="SM00430">
    <property type="entry name" value="HOLI"/>
    <property type="match status" value="1"/>
</dbReference>
<dbReference type="InterPro" id="IPR001628">
    <property type="entry name" value="Znf_hrmn_rcpt"/>
</dbReference>
<evidence type="ECO:0000256" key="4">
    <source>
        <dbReference type="ARBA" id="ARBA00022833"/>
    </source>
</evidence>
<dbReference type="PRINTS" id="PR00398">
    <property type="entry name" value="STRDHORMONER"/>
</dbReference>
<dbReference type="GO" id="GO:0003700">
    <property type="term" value="F:DNA-binding transcription factor activity"/>
    <property type="evidence" value="ECO:0007669"/>
    <property type="project" value="InterPro"/>
</dbReference>
<evidence type="ECO:0000256" key="3">
    <source>
        <dbReference type="ARBA" id="ARBA00022771"/>
    </source>
</evidence>
<evidence type="ECO:0000256" key="8">
    <source>
        <dbReference type="ARBA" id="ARBA00023170"/>
    </source>
</evidence>
<keyword evidence="7" id="KW-0804">Transcription</keyword>
<dbReference type="GO" id="GO:0008270">
    <property type="term" value="F:zinc ion binding"/>
    <property type="evidence" value="ECO:0007669"/>
    <property type="project" value="UniProtKB-KW"/>
</dbReference>
<dbReference type="EMBL" id="FN655209">
    <property type="protein sequence ID" value="CBY38398.1"/>
    <property type="molecule type" value="Genomic_DNA"/>
</dbReference>
<feature type="non-terminal residue" evidence="12">
    <location>
        <position position="1"/>
    </location>
</feature>
<dbReference type="InterPro" id="IPR035500">
    <property type="entry name" value="NHR-like_dom_sf"/>
</dbReference>
<dbReference type="PRINTS" id="PR00047">
    <property type="entry name" value="STROIDFINGER"/>
</dbReference>
<dbReference type="PROSITE" id="PS51030">
    <property type="entry name" value="NUCLEAR_REC_DBD_2"/>
    <property type="match status" value="1"/>
</dbReference>
<keyword evidence="8" id="KW-0675">Receptor</keyword>
<dbReference type="InterPro" id="IPR050200">
    <property type="entry name" value="Nuclear_hormone_rcpt_NR3"/>
</dbReference>
<dbReference type="Proteomes" id="UP000011014">
    <property type="component" value="Unassembled WGS sequence"/>
</dbReference>
<evidence type="ECO:0000313" key="12">
    <source>
        <dbReference type="EMBL" id="CBY38398.1"/>
    </source>
</evidence>
<dbReference type="InterPro" id="IPR001723">
    <property type="entry name" value="Nuclear_hrmn_rcpt"/>
</dbReference>
<dbReference type="PANTHER" id="PTHR48092">
    <property type="entry name" value="KNIRPS-RELATED PROTEIN-RELATED"/>
    <property type="match status" value="1"/>
</dbReference>
<keyword evidence="9" id="KW-0539">Nucleus</keyword>
<accession>E4YSF9</accession>
<evidence type="ECO:0000259" key="10">
    <source>
        <dbReference type="PROSITE" id="PS51030"/>
    </source>
</evidence>